<feature type="domain" description="STAS" evidence="1">
    <location>
        <begin position="31"/>
        <end position="116"/>
    </location>
</feature>
<sequence>MPMRRYGSKGEGCVPLTVSWEEGGSVRILCDGVLDRDTVPELRRRLFRDVVKKRPTDVRLDVSAVERMDTAGLAFVLELRNALKSQGIGFRLDGITDSVRRLVGLARLENLLFESD</sequence>
<dbReference type="Pfam" id="PF13466">
    <property type="entry name" value="STAS_2"/>
    <property type="match status" value="1"/>
</dbReference>
<organism evidence="2">
    <name type="scientific">Desulfacinum infernum</name>
    <dbReference type="NCBI Taxonomy" id="35837"/>
    <lineage>
        <taxon>Bacteria</taxon>
        <taxon>Pseudomonadati</taxon>
        <taxon>Thermodesulfobacteriota</taxon>
        <taxon>Syntrophobacteria</taxon>
        <taxon>Syntrophobacterales</taxon>
        <taxon>Syntrophobacteraceae</taxon>
        <taxon>Desulfacinum</taxon>
    </lineage>
</organism>
<comment type="caution">
    <text evidence="2">The sequence shown here is derived from an EMBL/GenBank/DDBJ whole genome shotgun (WGS) entry which is preliminary data.</text>
</comment>
<dbReference type="InterPro" id="IPR036513">
    <property type="entry name" value="STAS_dom_sf"/>
</dbReference>
<dbReference type="InterPro" id="IPR052746">
    <property type="entry name" value="MlaB_ABC_Transporter"/>
</dbReference>
<dbReference type="PROSITE" id="PS50801">
    <property type="entry name" value="STAS"/>
    <property type="match status" value="1"/>
</dbReference>
<evidence type="ECO:0000313" key="2">
    <source>
        <dbReference type="EMBL" id="HFK98148.1"/>
    </source>
</evidence>
<evidence type="ECO:0000259" key="1">
    <source>
        <dbReference type="PROSITE" id="PS50801"/>
    </source>
</evidence>
<dbReference type="EMBL" id="DSTK01000037">
    <property type="protein sequence ID" value="HFK98148.1"/>
    <property type="molecule type" value="Genomic_DNA"/>
</dbReference>
<dbReference type="InterPro" id="IPR058548">
    <property type="entry name" value="MlaB-like_STAS"/>
</dbReference>
<accession>A0A832A3Y1</accession>
<dbReference type="Gene3D" id="3.30.750.24">
    <property type="entry name" value="STAS domain"/>
    <property type="match status" value="1"/>
</dbReference>
<dbReference type="InterPro" id="IPR002645">
    <property type="entry name" value="STAS_dom"/>
</dbReference>
<dbReference type="PANTHER" id="PTHR35849">
    <property type="entry name" value="BLR2341 PROTEIN"/>
    <property type="match status" value="1"/>
</dbReference>
<gene>
    <name evidence="2" type="ORF">ENS06_12620</name>
</gene>
<dbReference type="CDD" id="cd07043">
    <property type="entry name" value="STAS_anti-anti-sigma_factors"/>
    <property type="match status" value="1"/>
</dbReference>
<dbReference type="PANTHER" id="PTHR35849:SF1">
    <property type="entry name" value="INTERMEMBRANE PHOSPHOLIPID TRANSPORT SYSTEM BINDING PROTEIN MLAB"/>
    <property type="match status" value="1"/>
</dbReference>
<name>A0A832A3Y1_9BACT</name>
<dbReference type="SUPFAM" id="SSF52091">
    <property type="entry name" value="SpoIIaa-like"/>
    <property type="match status" value="1"/>
</dbReference>
<reference evidence="2" key="1">
    <citation type="journal article" date="2020" name="mSystems">
        <title>Genome- and Community-Level Interaction Insights into Carbon Utilization and Element Cycling Functions of Hydrothermarchaeota in Hydrothermal Sediment.</title>
        <authorList>
            <person name="Zhou Z."/>
            <person name="Liu Y."/>
            <person name="Xu W."/>
            <person name="Pan J."/>
            <person name="Luo Z.H."/>
            <person name="Li M."/>
        </authorList>
    </citation>
    <scope>NUCLEOTIDE SEQUENCE [LARGE SCALE GENOMIC DNA]</scope>
    <source>
        <strain evidence="2">SpSt-456</strain>
    </source>
</reference>
<dbReference type="AlphaFoldDB" id="A0A832A3Y1"/>
<proteinExistence type="predicted"/>
<protein>
    <submittedName>
        <fullName evidence="2">STAS domain-containing protein</fullName>
    </submittedName>
</protein>